<evidence type="ECO:0000313" key="12">
    <source>
        <dbReference type="Proteomes" id="UP001161409"/>
    </source>
</evidence>
<dbReference type="Proteomes" id="UP001161409">
    <property type="component" value="Unassembled WGS sequence"/>
</dbReference>
<feature type="domain" description="Methyl-accepting transducer" evidence="8">
    <location>
        <begin position="519"/>
        <end position="751"/>
    </location>
</feature>
<evidence type="ECO:0000256" key="6">
    <source>
        <dbReference type="SAM" id="MobiDB-lite"/>
    </source>
</evidence>
<dbReference type="SUPFAM" id="SSF58104">
    <property type="entry name" value="Methyl-accepting chemotaxis protein (MCP) signaling domain"/>
    <property type="match status" value="1"/>
</dbReference>
<comment type="similarity">
    <text evidence="4">Belongs to the methyl-accepting chemotaxis (MCP) protein family.</text>
</comment>
<dbReference type="PROSITE" id="PS50885">
    <property type="entry name" value="HAMP"/>
    <property type="match status" value="1"/>
</dbReference>
<dbReference type="CDD" id="cd06225">
    <property type="entry name" value="HAMP"/>
    <property type="match status" value="1"/>
</dbReference>
<name>A0ABQ5U1A3_9PROT</name>
<dbReference type="SMART" id="SM00283">
    <property type="entry name" value="MA"/>
    <property type="match status" value="1"/>
</dbReference>
<reference evidence="11" key="1">
    <citation type="journal article" date="2014" name="Int. J. Syst. Evol. Microbiol.">
        <title>Complete genome of a new Firmicutes species belonging to the dominant human colonic microbiota ('Ruminococcus bicirculans') reveals two chromosomes and a selective capacity to utilize plant glucans.</title>
        <authorList>
            <consortium name="NISC Comparative Sequencing Program"/>
            <person name="Wegmann U."/>
            <person name="Louis P."/>
            <person name="Goesmann A."/>
            <person name="Henrissat B."/>
            <person name="Duncan S.H."/>
            <person name="Flint H.J."/>
        </authorList>
    </citation>
    <scope>NUCLEOTIDE SEQUENCE</scope>
    <source>
        <strain evidence="11">NBRC 103408</strain>
    </source>
</reference>
<dbReference type="Pfam" id="PF00672">
    <property type="entry name" value="HAMP"/>
    <property type="match status" value="1"/>
</dbReference>
<dbReference type="PROSITE" id="PS50111">
    <property type="entry name" value="CHEMOTAXIS_TRANSDUC_2"/>
    <property type="match status" value="1"/>
</dbReference>
<keyword evidence="7" id="KW-0472">Membrane</keyword>
<proteinExistence type="inferred from homology"/>
<dbReference type="SMART" id="SM00304">
    <property type="entry name" value="HAMP"/>
    <property type="match status" value="1"/>
</dbReference>
<dbReference type="Pfam" id="PF21689">
    <property type="entry name" value="TorS_sensor_domain"/>
    <property type="match status" value="1"/>
</dbReference>
<feature type="transmembrane region" description="Helical" evidence="7">
    <location>
        <begin position="374"/>
        <end position="396"/>
    </location>
</feature>
<protein>
    <recommendedName>
        <fullName evidence="13">Methyl-accepting chemotaxis protein</fullName>
    </recommendedName>
</protein>
<evidence type="ECO:0008006" key="13">
    <source>
        <dbReference type="Google" id="ProtNLM"/>
    </source>
</evidence>
<dbReference type="Gene3D" id="1.10.8.500">
    <property type="entry name" value="HAMP domain in histidine kinase"/>
    <property type="match status" value="1"/>
</dbReference>
<evidence type="ECO:0000313" key="11">
    <source>
        <dbReference type="EMBL" id="GLQ05955.1"/>
    </source>
</evidence>
<dbReference type="RefSeq" id="WP_169559911.1">
    <property type="nucleotide sequence ID" value="NZ_BSNF01000001.1"/>
</dbReference>
<dbReference type="EMBL" id="BSNF01000001">
    <property type="protein sequence ID" value="GLQ05955.1"/>
    <property type="molecule type" value="Genomic_DNA"/>
</dbReference>
<gene>
    <name evidence="11" type="ORF">GCM10007924_11760</name>
</gene>
<evidence type="ECO:0000259" key="9">
    <source>
        <dbReference type="PROSITE" id="PS50192"/>
    </source>
</evidence>
<comment type="caution">
    <text evidence="11">The sequence shown here is derived from an EMBL/GenBank/DDBJ whole genome shotgun (WGS) entry which is preliminary data.</text>
</comment>
<keyword evidence="7" id="KW-0812">Transmembrane</keyword>
<keyword evidence="3 5" id="KW-0807">Transducer</keyword>
<dbReference type="InterPro" id="IPR000727">
    <property type="entry name" value="T_SNARE_dom"/>
</dbReference>
<organism evidence="11 12">
    <name type="scientific">Sneathiella chinensis</name>
    <dbReference type="NCBI Taxonomy" id="349750"/>
    <lineage>
        <taxon>Bacteria</taxon>
        <taxon>Pseudomonadati</taxon>
        <taxon>Pseudomonadota</taxon>
        <taxon>Alphaproteobacteria</taxon>
        <taxon>Sneathiellales</taxon>
        <taxon>Sneathiellaceae</taxon>
        <taxon>Sneathiella</taxon>
    </lineage>
</organism>
<dbReference type="Gene3D" id="1.20.58.920">
    <property type="match status" value="1"/>
</dbReference>
<feature type="domain" description="HAMP" evidence="10">
    <location>
        <begin position="397"/>
        <end position="449"/>
    </location>
</feature>
<dbReference type="PRINTS" id="PR00260">
    <property type="entry name" value="CHEMTRNSDUCR"/>
</dbReference>
<evidence type="ECO:0000259" key="10">
    <source>
        <dbReference type="PROSITE" id="PS50885"/>
    </source>
</evidence>
<keyword evidence="7" id="KW-1133">Transmembrane helix</keyword>
<dbReference type="InterPro" id="IPR038188">
    <property type="entry name" value="TorS_sensor_sf"/>
</dbReference>
<evidence type="ECO:0000256" key="4">
    <source>
        <dbReference type="ARBA" id="ARBA00029447"/>
    </source>
</evidence>
<evidence type="ECO:0000259" key="8">
    <source>
        <dbReference type="PROSITE" id="PS50111"/>
    </source>
</evidence>
<dbReference type="Pfam" id="PF00015">
    <property type="entry name" value="MCPsignal"/>
    <property type="match status" value="1"/>
</dbReference>
<keyword evidence="2" id="KW-0997">Cell inner membrane</keyword>
<keyword evidence="2" id="KW-1003">Cell membrane</keyword>
<sequence>MISKIKKKIRPAGKGVKKEQQYTRFGIGYRIIGAFSIATALTIFISTVGWVSLDTLSETQTELTEEQVPVISLALKLANDTAKIAAVGPQLGSARTDEERIASVETLNKDMATAEARLKDLYGYMESNADLQNIEVELQAITPLIQELDKLVAERHELAKLRKEKMSRLEVLRMDLKDKTGPLLIPLRIKMFDNADAYDELIDTAIETAMTGIKPEYDTSPLSQSARDVLRFQENIFAFQSNGYQMLSLLAEGALADSIQDVNDLESEFLSSLTSMATPLSEIEGSVNAKVKENLQGMFDELLQIGARGNKEELIFSLRKAELETSAMIENILLQGLALSEELATSTNAFVADIEQTVQSTAQANHDKAEQTKLGLLIAAIAAVVIAVAIGWLYIARNVIRRLMMMVGSAQKLSEGDLQSSIYREGNDEISRLGHALVRFRDTAREAENARTEAERQRQQREEEKERQTRERLEAEQAAQEEKERLAAEAEETRRAEMRKLADEFEGSVKHLVDSFAAATAEMTQISGSMSETAQETTALTGTVASASDLSSNSINSVAAAAEQLAASINEISRQAGQAASIAGDAVREAERSNQMITSLDAAASKIGDVVDLINDIAGQTNLLALNATIEAARAGEAGKGFAVVASEVKNLATQTARATEEISEQIKSVQEETGHAVTAIGGIGSTITKINEIATTISAAVEEQGAATGEINRNVQQAANGANEVSQNINVVNDKANATGQSAAGVQDVASKLAREVSELDTEVERFLTQVRNG</sequence>
<dbReference type="InterPro" id="IPR004089">
    <property type="entry name" value="MCPsignal_dom"/>
</dbReference>
<evidence type="ECO:0000256" key="7">
    <source>
        <dbReference type="SAM" id="Phobius"/>
    </source>
</evidence>
<evidence type="ECO:0000256" key="1">
    <source>
        <dbReference type="ARBA" id="ARBA00004429"/>
    </source>
</evidence>
<evidence type="ECO:0000256" key="5">
    <source>
        <dbReference type="PROSITE-ProRule" id="PRU00284"/>
    </source>
</evidence>
<dbReference type="Gene3D" id="1.10.287.950">
    <property type="entry name" value="Methyl-accepting chemotaxis protein"/>
    <property type="match status" value="1"/>
</dbReference>
<reference evidence="11" key="2">
    <citation type="submission" date="2023-01" db="EMBL/GenBank/DDBJ databases">
        <title>Draft genome sequence of Sneathiella chinensis strain NBRC 103408.</title>
        <authorList>
            <person name="Sun Q."/>
            <person name="Mori K."/>
        </authorList>
    </citation>
    <scope>NUCLEOTIDE SEQUENCE</scope>
    <source>
        <strain evidence="11">NBRC 103408</strain>
    </source>
</reference>
<comment type="subcellular location">
    <subcellularLocation>
        <location evidence="1">Cell inner membrane</location>
        <topology evidence="1">Multi-pass membrane protein</topology>
    </subcellularLocation>
</comment>
<dbReference type="PANTHER" id="PTHR32089">
    <property type="entry name" value="METHYL-ACCEPTING CHEMOTAXIS PROTEIN MCPB"/>
    <property type="match status" value="1"/>
</dbReference>
<dbReference type="PROSITE" id="PS50192">
    <property type="entry name" value="T_SNARE"/>
    <property type="match status" value="1"/>
</dbReference>
<dbReference type="PANTHER" id="PTHR32089:SF112">
    <property type="entry name" value="LYSOZYME-LIKE PROTEIN-RELATED"/>
    <property type="match status" value="1"/>
</dbReference>
<accession>A0ABQ5U1A3</accession>
<keyword evidence="12" id="KW-1185">Reference proteome</keyword>
<feature type="domain" description="T-SNARE coiled-coil homology" evidence="9">
    <location>
        <begin position="684"/>
        <end position="733"/>
    </location>
</feature>
<evidence type="ECO:0000256" key="3">
    <source>
        <dbReference type="ARBA" id="ARBA00023224"/>
    </source>
</evidence>
<evidence type="ECO:0000256" key="2">
    <source>
        <dbReference type="ARBA" id="ARBA00022519"/>
    </source>
</evidence>
<dbReference type="InterPro" id="IPR003660">
    <property type="entry name" value="HAMP_dom"/>
</dbReference>
<dbReference type="InterPro" id="IPR004090">
    <property type="entry name" value="Chemotax_Me-accpt_rcpt"/>
</dbReference>
<feature type="region of interest" description="Disordered" evidence="6">
    <location>
        <begin position="444"/>
        <end position="491"/>
    </location>
</feature>
<feature type="transmembrane region" description="Helical" evidence="7">
    <location>
        <begin position="27"/>
        <end position="53"/>
    </location>
</feature>